<reference evidence="2 3" key="1">
    <citation type="journal article" date="2016" name="Nat. Commun.">
        <title>Thousands of microbial genomes shed light on interconnected biogeochemical processes in an aquifer system.</title>
        <authorList>
            <person name="Anantharaman K."/>
            <person name="Brown C.T."/>
            <person name="Hug L.A."/>
            <person name="Sharon I."/>
            <person name="Castelle C.J."/>
            <person name="Probst A.J."/>
            <person name="Thomas B.C."/>
            <person name="Singh A."/>
            <person name="Wilkins M.J."/>
            <person name="Karaoz U."/>
            <person name="Brodie E.L."/>
            <person name="Williams K.H."/>
            <person name="Hubbard S.S."/>
            <person name="Banfield J.F."/>
        </authorList>
    </citation>
    <scope>NUCLEOTIDE SEQUENCE [LARGE SCALE GENOMIC DNA]</scope>
</reference>
<keyword evidence="1" id="KW-0812">Transmembrane</keyword>
<accession>A0A1F6GDB3</accession>
<feature type="transmembrane region" description="Helical" evidence="1">
    <location>
        <begin position="118"/>
        <end position="138"/>
    </location>
</feature>
<dbReference type="STRING" id="1817772.A2527_12330"/>
<name>A0A1F6GDB3_9PROT</name>
<comment type="caution">
    <text evidence="2">The sequence shown here is derived from an EMBL/GenBank/DDBJ whole genome shotgun (WGS) entry which is preliminary data.</text>
</comment>
<sequence length="179" mass="19036">MNQDYNHHQSSAWGLYLGLEAGFLVLVGILGPQFGYFAQLPKPWGLGLSFLVGATAAAGSARSAWRMALVTLVSGLLTYAAFGQLREEQEIGFLMLMFVGGAHWAMSVGLLKPQVKFLALLGPPLALASGAGLATFLLPIFGLGLVRVPAIIAVLMAAVFYLTYKAPQKKGRAPKTKKS</sequence>
<feature type="transmembrane region" description="Helical" evidence="1">
    <location>
        <begin position="12"/>
        <end position="31"/>
    </location>
</feature>
<dbReference type="Proteomes" id="UP000178449">
    <property type="component" value="Unassembled WGS sequence"/>
</dbReference>
<organism evidence="2 3">
    <name type="scientific">Candidatus Lambdaproteobacteria bacterium RIFOXYD2_FULL_50_16</name>
    <dbReference type="NCBI Taxonomy" id="1817772"/>
    <lineage>
        <taxon>Bacteria</taxon>
        <taxon>Pseudomonadati</taxon>
        <taxon>Pseudomonadota</taxon>
        <taxon>Candidatus Lambdaproteobacteria</taxon>
    </lineage>
</organism>
<keyword evidence="1" id="KW-1133">Transmembrane helix</keyword>
<feature type="transmembrane region" description="Helical" evidence="1">
    <location>
        <begin position="68"/>
        <end position="85"/>
    </location>
</feature>
<feature type="transmembrane region" description="Helical" evidence="1">
    <location>
        <begin position="144"/>
        <end position="164"/>
    </location>
</feature>
<keyword evidence="1" id="KW-0472">Membrane</keyword>
<gene>
    <name evidence="2" type="ORF">A2527_12330</name>
</gene>
<evidence type="ECO:0000313" key="3">
    <source>
        <dbReference type="Proteomes" id="UP000178449"/>
    </source>
</evidence>
<dbReference type="AlphaFoldDB" id="A0A1F6GDB3"/>
<evidence type="ECO:0000256" key="1">
    <source>
        <dbReference type="SAM" id="Phobius"/>
    </source>
</evidence>
<proteinExistence type="predicted"/>
<feature type="transmembrane region" description="Helical" evidence="1">
    <location>
        <begin position="91"/>
        <end position="111"/>
    </location>
</feature>
<evidence type="ECO:0000313" key="2">
    <source>
        <dbReference type="EMBL" id="OGG96098.1"/>
    </source>
</evidence>
<dbReference type="EMBL" id="MFNE01000019">
    <property type="protein sequence ID" value="OGG96098.1"/>
    <property type="molecule type" value="Genomic_DNA"/>
</dbReference>
<protein>
    <submittedName>
        <fullName evidence="2">Uncharacterized protein</fullName>
    </submittedName>
</protein>
<feature type="transmembrane region" description="Helical" evidence="1">
    <location>
        <begin position="43"/>
        <end position="61"/>
    </location>
</feature>